<proteinExistence type="inferred from homology"/>
<dbReference type="FunFam" id="3.40.605.10:FF:000026">
    <property type="entry name" value="Aldehyde dehydrogenase, putative"/>
    <property type="match status" value="1"/>
</dbReference>
<feature type="active site" evidence="3">
    <location>
        <position position="270"/>
    </location>
</feature>
<dbReference type="AlphaFoldDB" id="A0A9P5YGQ9"/>
<dbReference type="InterPro" id="IPR016161">
    <property type="entry name" value="Ald_DH/histidinol_DH"/>
</dbReference>
<comment type="similarity">
    <text evidence="1 4">Belongs to the aldehyde dehydrogenase family.</text>
</comment>
<dbReference type="InterPro" id="IPR016162">
    <property type="entry name" value="Ald_DH_N"/>
</dbReference>
<evidence type="ECO:0000256" key="2">
    <source>
        <dbReference type="ARBA" id="ARBA00023002"/>
    </source>
</evidence>
<dbReference type="Proteomes" id="UP000807353">
    <property type="component" value="Unassembled WGS sequence"/>
</dbReference>
<organism evidence="6 7">
    <name type="scientific">Collybia nuda</name>
    <dbReference type="NCBI Taxonomy" id="64659"/>
    <lineage>
        <taxon>Eukaryota</taxon>
        <taxon>Fungi</taxon>
        <taxon>Dikarya</taxon>
        <taxon>Basidiomycota</taxon>
        <taxon>Agaricomycotina</taxon>
        <taxon>Agaricomycetes</taxon>
        <taxon>Agaricomycetidae</taxon>
        <taxon>Agaricales</taxon>
        <taxon>Tricholomatineae</taxon>
        <taxon>Clitocybaceae</taxon>
        <taxon>Collybia</taxon>
    </lineage>
</organism>
<dbReference type="PANTHER" id="PTHR11699">
    <property type="entry name" value="ALDEHYDE DEHYDROGENASE-RELATED"/>
    <property type="match status" value="1"/>
</dbReference>
<dbReference type="Gene3D" id="3.40.605.10">
    <property type="entry name" value="Aldehyde Dehydrogenase, Chain A, domain 1"/>
    <property type="match status" value="1"/>
</dbReference>
<name>A0A9P5YGQ9_9AGAR</name>
<dbReference type="FunFam" id="3.40.605.10:FF:000050">
    <property type="entry name" value="Aldehyde dehydrogenase, mitochondrial"/>
    <property type="match status" value="1"/>
</dbReference>
<keyword evidence="7" id="KW-1185">Reference proteome</keyword>
<accession>A0A9P5YGQ9</accession>
<dbReference type="Gene3D" id="3.40.309.10">
    <property type="entry name" value="Aldehyde Dehydrogenase, Chain A, domain 2"/>
    <property type="match status" value="1"/>
</dbReference>
<evidence type="ECO:0000259" key="5">
    <source>
        <dbReference type="Pfam" id="PF00171"/>
    </source>
</evidence>
<dbReference type="Pfam" id="PF00171">
    <property type="entry name" value="Aldedh"/>
    <property type="match status" value="1"/>
</dbReference>
<feature type="domain" description="Aldehyde dehydrogenase" evidence="5">
    <location>
        <begin position="36"/>
        <end position="493"/>
    </location>
</feature>
<keyword evidence="2 4" id="KW-0560">Oxidoreductase</keyword>
<dbReference type="EMBL" id="MU150233">
    <property type="protein sequence ID" value="KAF9468329.1"/>
    <property type="molecule type" value="Genomic_DNA"/>
</dbReference>
<comment type="caution">
    <text evidence="6">The sequence shown here is derived from an EMBL/GenBank/DDBJ whole genome shotgun (WGS) entry which is preliminary data.</text>
</comment>
<dbReference type="SUPFAM" id="SSF53720">
    <property type="entry name" value="ALDH-like"/>
    <property type="match status" value="1"/>
</dbReference>
<dbReference type="OrthoDB" id="310895at2759"/>
<gene>
    <name evidence="6" type="ORF">BDZ94DRAFT_1209350</name>
</gene>
<evidence type="ECO:0000256" key="1">
    <source>
        <dbReference type="ARBA" id="ARBA00009986"/>
    </source>
</evidence>
<dbReference type="InterPro" id="IPR016163">
    <property type="entry name" value="Ald_DH_C"/>
</dbReference>
<evidence type="ECO:0000313" key="7">
    <source>
        <dbReference type="Proteomes" id="UP000807353"/>
    </source>
</evidence>
<dbReference type="CDD" id="cd07091">
    <property type="entry name" value="ALDH_F1-2_Ald2-like"/>
    <property type="match status" value="1"/>
</dbReference>
<evidence type="ECO:0000313" key="6">
    <source>
        <dbReference type="EMBL" id="KAF9468329.1"/>
    </source>
</evidence>
<dbReference type="GO" id="GO:0019413">
    <property type="term" value="P:acetate biosynthetic process"/>
    <property type="evidence" value="ECO:0007669"/>
    <property type="project" value="UniProtKB-ARBA"/>
</dbReference>
<evidence type="ECO:0000256" key="4">
    <source>
        <dbReference type="RuleBase" id="RU003345"/>
    </source>
</evidence>
<evidence type="ECO:0000256" key="3">
    <source>
        <dbReference type="PROSITE-ProRule" id="PRU10007"/>
    </source>
</evidence>
<dbReference type="PROSITE" id="PS00070">
    <property type="entry name" value="ALDEHYDE_DEHYDR_CYS"/>
    <property type="match status" value="1"/>
</dbReference>
<reference evidence="6" key="1">
    <citation type="submission" date="2020-11" db="EMBL/GenBank/DDBJ databases">
        <authorList>
            <consortium name="DOE Joint Genome Institute"/>
            <person name="Ahrendt S."/>
            <person name="Riley R."/>
            <person name="Andreopoulos W."/>
            <person name="Labutti K."/>
            <person name="Pangilinan J."/>
            <person name="Ruiz-Duenas F.J."/>
            <person name="Barrasa J.M."/>
            <person name="Sanchez-Garcia M."/>
            <person name="Camarero S."/>
            <person name="Miyauchi S."/>
            <person name="Serrano A."/>
            <person name="Linde D."/>
            <person name="Babiker R."/>
            <person name="Drula E."/>
            <person name="Ayuso-Fernandez I."/>
            <person name="Pacheco R."/>
            <person name="Padilla G."/>
            <person name="Ferreira P."/>
            <person name="Barriuso J."/>
            <person name="Kellner H."/>
            <person name="Castanera R."/>
            <person name="Alfaro M."/>
            <person name="Ramirez L."/>
            <person name="Pisabarro A.G."/>
            <person name="Kuo A."/>
            <person name="Tritt A."/>
            <person name="Lipzen A."/>
            <person name="He G."/>
            <person name="Yan M."/>
            <person name="Ng V."/>
            <person name="Cullen D."/>
            <person name="Martin F."/>
            <person name="Rosso M.-N."/>
            <person name="Henrissat B."/>
            <person name="Hibbett D."/>
            <person name="Martinez A.T."/>
            <person name="Grigoriev I.V."/>
        </authorList>
    </citation>
    <scope>NUCLEOTIDE SEQUENCE</scope>
    <source>
        <strain evidence="6">CBS 247.69</strain>
    </source>
</reference>
<sequence>MSSSTYTHHFDTPTYNASVTLDTGLFINGEFVQPVDGGTIDVINPTNGQVICPVSIGNAKDIDIAVKAARTAYKTSWGLKVPGAERGRMLSKFADLVEEHSEELAALESLNVGKPFAPTKMFDIGSVIKTLRYYAGWADKIQGKTIETNDAKFCYTRREPVGVVGQIVPWNGPLYLTAWKIGPALAAGNCIILKPSEFSPFTALRIAPLLNLAGFPPGVINIVNGIGSQAGQAISEHPNIEMVSFTGSSLTGRKVLEAAARSNLKQVTLELGGKSPTIIYDDADLEQAVKWASFGVFFNMGQVCCAGSRIFVQEGIYDEFLQKFRDVAKSLKTGDLFDPTTNHGPQVSKIQFDRVMGYIASGKEESAKLETGGVQIGTEGYFIEPTIFSNAKPSMKIAREEIFGPVATVFKFVDEKEVIDLANDTSYGLACAVFTKDLKRALNTAHGIEAGTSWVNMASFLDHALPFGGYKQSGLGRDVGEYALEQYTQLKSVHFNLGIEL</sequence>
<dbReference type="GO" id="GO:0004030">
    <property type="term" value="F:aldehyde dehydrogenase [NAD(P)+] activity"/>
    <property type="evidence" value="ECO:0007669"/>
    <property type="project" value="UniProtKB-ARBA"/>
</dbReference>
<dbReference type="PROSITE" id="PS00687">
    <property type="entry name" value="ALDEHYDE_DEHYDR_GLU"/>
    <property type="match status" value="1"/>
</dbReference>
<protein>
    <submittedName>
        <fullName evidence="6">1-pyrroline-5-carboxylate dehydrogenase</fullName>
    </submittedName>
</protein>
<dbReference type="InterPro" id="IPR016160">
    <property type="entry name" value="Ald_DH_CS_CYS"/>
</dbReference>
<dbReference type="InterPro" id="IPR015590">
    <property type="entry name" value="Aldehyde_DH_dom"/>
</dbReference>
<dbReference type="FunFam" id="3.40.309.10:FF:000001">
    <property type="entry name" value="Mitochondrial aldehyde dehydrogenase 2"/>
    <property type="match status" value="1"/>
</dbReference>
<dbReference type="InterPro" id="IPR029510">
    <property type="entry name" value="Ald_DH_CS_GLU"/>
</dbReference>